<keyword evidence="7" id="KW-0479">Metal-binding</keyword>
<dbReference type="Gene3D" id="3.20.20.60">
    <property type="entry name" value="Phosphoenolpyruvate-binding domains"/>
    <property type="match status" value="1"/>
</dbReference>
<keyword evidence="6" id="KW-0808">Transferase</keyword>
<evidence type="ECO:0000259" key="16">
    <source>
        <dbReference type="Pfam" id="PF02896"/>
    </source>
</evidence>
<comment type="catalytic activity">
    <reaction evidence="13">
        <text>pyruvate + ATP + H2O = phosphoenolpyruvate + AMP + phosphate + 2 H(+)</text>
        <dbReference type="Rhea" id="RHEA:11364"/>
        <dbReference type="ChEBI" id="CHEBI:15361"/>
        <dbReference type="ChEBI" id="CHEBI:15377"/>
        <dbReference type="ChEBI" id="CHEBI:15378"/>
        <dbReference type="ChEBI" id="CHEBI:30616"/>
        <dbReference type="ChEBI" id="CHEBI:43474"/>
        <dbReference type="ChEBI" id="CHEBI:58702"/>
        <dbReference type="ChEBI" id="CHEBI:456215"/>
        <dbReference type="EC" id="2.7.9.2"/>
    </reaction>
</comment>
<dbReference type="PANTHER" id="PTHR43030:SF1">
    <property type="entry name" value="PHOSPHOENOLPYRUVATE SYNTHASE"/>
    <property type="match status" value="1"/>
</dbReference>
<dbReference type="GO" id="GO:0005524">
    <property type="term" value="F:ATP binding"/>
    <property type="evidence" value="ECO:0007669"/>
    <property type="project" value="UniProtKB-KW"/>
</dbReference>
<dbReference type="SUPFAM" id="SSF52009">
    <property type="entry name" value="Phosphohistidine domain"/>
    <property type="match status" value="1"/>
</dbReference>
<feature type="domain" description="PEP-utilising enzyme mobile" evidence="14">
    <location>
        <begin position="381"/>
        <end position="452"/>
    </location>
</feature>
<dbReference type="InterPro" id="IPR013815">
    <property type="entry name" value="ATP_grasp_subdomain_1"/>
</dbReference>
<protein>
    <recommendedName>
        <fullName evidence="5">pyruvate, water dikinase</fullName>
        <ecNumber evidence="5">2.7.9.2</ecNumber>
    </recommendedName>
    <alternativeName>
        <fullName evidence="12">Pyruvate, water dikinase</fullName>
    </alternativeName>
</protein>
<keyword evidence="11" id="KW-0460">Magnesium</keyword>
<evidence type="ECO:0000259" key="14">
    <source>
        <dbReference type="Pfam" id="PF00391"/>
    </source>
</evidence>
<evidence type="ECO:0000256" key="9">
    <source>
        <dbReference type="ARBA" id="ARBA00022777"/>
    </source>
</evidence>
<evidence type="ECO:0000256" key="4">
    <source>
        <dbReference type="ARBA" id="ARBA00007837"/>
    </source>
</evidence>
<dbReference type="Gene3D" id="3.50.30.10">
    <property type="entry name" value="Phosphohistidine domain"/>
    <property type="match status" value="1"/>
</dbReference>
<evidence type="ECO:0000256" key="13">
    <source>
        <dbReference type="ARBA" id="ARBA00047700"/>
    </source>
</evidence>
<dbReference type="Pfam" id="PF01326">
    <property type="entry name" value="PPDK_N"/>
    <property type="match status" value="1"/>
</dbReference>
<comment type="function">
    <text evidence="2">Catalyzes the phosphorylation of pyruvate to phosphoenolpyruvate.</text>
</comment>
<dbReference type="Gene3D" id="3.30.470.20">
    <property type="entry name" value="ATP-grasp fold, B domain"/>
    <property type="match status" value="1"/>
</dbReference>
<evidence type="ECO:0000313" key="17">
    <source>
        <dbReference type="EMBL" id="AYV77025.1"/>
    </source>
</evidence>
<dbReference type="InterPro" id="IPR023151">
    <property type="entry name" value="PEP_util_CS"/>
</dbReference>
<evidence type="ECO:0000256" key="6">
    <source>
        <dbReference type="ARBA" id="ARBA00022679"/>
    </source>
</evidence>
<evidence type="ECO:0000256" key="11">
    <source>
        <dbReference type="ARBA" id="ARBA00022842"/>
    </source>
</evidence>
<evidence type="ECO:0000256" key="1">
    <source>
        <dbReference type="ARBA" id="ARBA00001946"/>
    </source>
</evidence>
<organism evidence="17">
    <name type="scientific">Barrevirus sp</name>
    <dbReference type="NCBI Taxonomy" id="2487763"/>
    <lineage>
        <taxon>Viruses</taxon>
        <taxon>Varidnaviria</taxon>
        <taxon>Bamfordvirae</taxon>
        <taxon>Nucleocytoviricota</taxon>
        <taxon>Megaviricetes</taxon>
        <taxon>Imitervirales</taxon>
        <taxon>Mimiviridae</taxon>
        <taxon>Klosneuvirinae</taxon>
    </lineage>
</organism>
<evidence type="ECO:0000256" key="3">
    <source>
        <dbReference type="ARBA" id="ARBA00004742"/>
    </source>
</evidence>
<evidence type="ECO:0000256" key="5">
    <source>
        <dbReference type="ARBA" id="ARBA00011996"/>
    </source>
</evidence>
<evidence type="ECO:0000259" key="15">
    <source>
        <dbReference type="Pfam" id="PF01326"/>
    </source>
</evidence>
<dbReference type="GO" id="GO:0046872">
    <property type="term" value="F:metal ion binding"/>
    <property type="evidence" value="ECO:0007669"/>
    <property type="project" value="UniProtKB-KW"/>
</dbReference>
<keyword evidence="9" id="KW-0418">Kinase</keyword>
<evidence type="ECO:0000256" key="10">
    <source>
        <dbReference type="ARBA" id="ARBA00022840"/>
    </source>
</evidence>
<accession>A0A3G4ZQ61</accession>
<dbReference type="PANTHER" id="PTHR43030">
    <property type="entry name" value="PHOSPHOENOLPYRUVATE SYNTHASE"/>
    <property type="match status" value="1"/>
</dbReference>
<keyword evidence="10" id="KW-0067">ATP-binding</keyword>
<reference evidence="17" key="1">
    <citation type="submission" date="2018-10" db="EMBL/GenBank/DDBJ databases">
        <title>Hidden diversity of soil giant viruses.</title>
        <authorList>
            <person name="Schulz F."/>
            <person name="Alteio L."/>
            <person name="Goudeau D."/>
            <person name="Ryan E.M."/>
            <person name="Malmstrom R.R."/>
            <person name="Blanchard J."/>
            <person name="Woyke T."/>
        </authorList>
    </citation>
    <scope>NUCLEOTIDE SEQUENCE</scope>
    <source>
        <strain evidence="17">BAV1</strain>
    </source>
</reference>
<dbReference type="EMBL" id="MK072005">
    <property type="protein sequence ID" value="AYV77025.1"/>
    <property type="molecule type" value="Genomic_DNA"/>
</dbReference>
<gene>
    <name evidence="17" type="ORF">Barrevirus8_11</name>
</gene>
<evidence type="ECO:0000256" key="12">
    <source>
        <dbReference type="ARBA" id="ARBA00033470"/>
    </source>
</evidence>
<dbReference type="Pfam" id="PF02896">
    <property type="entry name" value="PEP-utilizers_C"/>
    <property type="match status" value="1"/>
</dbReference>
<sequence>MCDIGLVGGKCASLGEMIGNIPNIQIPDGFAITVAAFSEFISYNDLDTKINDLILGLKDDDLINLRTIGSEIRALIKNGTYPVQLENEIINNYTLLSKNYEKVENVYTDVAVRSSSTAEDLQDASFAGQQETYLNVKGINQILESIKNCFASLYTDRAISYRRSINYNSTLKICVCIQKMVRSDLGSAGVAFSIDPESGFKDLIVINGAYGLGELVVSGAIKPDEILIHKKTLELGYKSIIDKKLGDKKNKMIYGSNDNENKKTEVVEVLSDKYDEFCISDDQSLKLGRWIIEIENYYTTLNNQWTPVDIEWAIDGLTDELYIVQARPETIHSNNRKSTVIKEYKINKDSTTLPIVQGIAVGDKVGTGRVRIVHSLDNLDFQKGDILVTEMTDPAWEPLMVQAGAIITNNGSRTCHAAIISRELGICAVVGSGNCTQVLKDGQLVTISCAEGDIGLVYDGLIPYEIKEMDLATLPKIKTKVMFNIASPTDVFKYHNYPCEGVGLVREEFIINSFIKVHPMALINYDTLEPKLKEEIQILTKGYKDVKEYYVEKLSFGLARIASTFYPKDVIVRFSDFKTNEYKNLLGGFNYEKDEENPMIGKRGSSRYYDKSFKEAFGLECLAIKRLRNELGLKNVIVMIPFCRTVTECIKVQEVMKEYGLERGVNGLQVYLMCEIPSNVILADTFCKYVDGFSIGSNDLTQLTLGLDRDNALIADIFDERNEAVKIMISMAIKACKRNGVKIGICGQGPSDYPNFAEFLVKEGIDSISLTPDSIFKTIMHLSQI</sequence>
<dbReference type="PROSITE" id="PS00742">
    <property type="entry name" value="PEP_ENZYMES_2"/>
    <property type="match status" value="1"/>
</dbReference>
<dbReference type="InterPro" id="IPR036637">
    <property type="entry name" value="Phosphohistidine_dom_sf"/>
</dbReference>
<dbReference type="SUPFAM" id="SSF51621">
    <property type="entry name" value="Phosphoenolpyruvate/pyruvate domain"/>
    <property type="match status" value="1"/>
</dbReference>
<name>A0A3G4ZQ61_9VIRU</name>
<dbReference type="InterPro" id="IPR040442">
    <property type="entry name" value="Pyrv_kinase-like_dom_sf"/>
</dbReference>
<proteinExistence type="inferred from homology"/>
<dbReference type="NCBIfam" id="TIGR01418">
    <property type="entry name" value="PEP_synth"/>
    <property type="match status" value="1"/>
</dbReference>
<dbReference type="InterPro" id="IPR002192">
    <property type="entry name" value="PPDK_AMP/ATP-bd"/>
</dbReference>
<dbReference type="Gene3D" id="3.30.1490.20">
    <property type="entry name" value="ATP-grasp fold, A domain"/>
    <property type="match status" value="1"/>
</dbReference>
<comment type="cofactor">
    <cofactor evidence="1">
        <name>Mg(2+)</name>
        <dbReference type="ChEBI" id="CHEBI:18420"/>
    </cofactor>
</comment>
<feature type="domain" description="Pyruvate phosphate dikinase AMP/ATP-binding" evidence="15">
    <location>
        <begin position="6"/>
        <end position="346"/>
    </location>
</feature>
<dbReference type="InterPro" id="IPR015813">
    <property type="entry name" value="Pyrv/PenolPyrv_kinase-like_dom"/>
</dbReference>
<keyword evidence="17" id="KW-0670">Pyruvate</keyword>
<evidence type="ECO:0000256" key="8">
    <source>
        <dbReference type="ARBA" id="ARBA00022741"/>
    </source>
</evidence>
<dbReference type="GO" id="GO:0008986">
    <property type="term" value="F:pyruvate, water dikinase activity"/>
    <property type="evidence" value="ECO:0007669"/>
    <property type="project" value="UniProtKB-EC"/>
</dbReference>
<dbReference type="InterPro" id="IPR006319">
    <property type="entry name" value="PEP_synth"/>
</dbReference>
<keyword evidence="8" id="KW-0547">Nucleotide-binding</keyword>
<evidence type="ECO:0000256" key="7">
    <source>
        <dbReference type="ARBA" id="ARBA00022723"/>
    </source>
</evidence>
<dbReference type="InterPro" id="IPR000121">
    <property type="entry name" value="PEP_util_C"/>
</dbReference>
<dbReference type="Pfam" id="PF00391">
    <property type="entry name" value="PEP-utilizers"/>
    <property type="match status" value="1"/>
</dbReference>
<dbReference type="EC" id="2.7.9.2" evidence="5"/>
<comment type="similarity">
    <text evidence="4">Belongs to the PEP-utilizing enzyme family.</text>
</comment>
<dbReference type="SUPFAM" id="SSF56059">
    <property type="entry name" value="Glutathione synthetase ATP-binding domain-like"/>
    <property type="match status" value="1"/>
</dbReference>
<dbReference type="GO" id="GO:0006094">
    <property type="term" value="P:gluconeogenesis"/>
    <property type="evidence" value="ECO:0007669"/>
    <property type="project" value="UniProtKB-UniPathway"/>
</dbReference>
<dbReference type="FunFam" id="3.30.1490.20:FF:000010">
    <property type="entry name" value="Phosphoenolpyruvate synthase"/>
    <property type="match status" value="1"/>
</dbReference>
<dbReference type="FunFam" id="3.30.470.20:FF:000017">
    <property type="entry name" value="Phosphoenolpyruvate synthase"/>
    <property type="match status" value="1"/>
</dbReference>
<dbReference type="UniPathway" id="UPA00138"/>
<evidence type="ECO:0000256" key="2">
    <source>
        <dbReference type="ARBA" id="ARBA00002988"/>
    </source>
</evidence>
<comment type="pathway">
    <text evidence="3">Carbohydrate biosynthesis; gluconeogenesis.</text>
</comment>
<dbReference type="PIRSF" id="PIRSF000854">
    <property type="entry name" value="PEP_synthase"/>
    <property type="match status" value="1"/>
</dbReference>
<dbReference type="InterPro" id="IPR008279">
    <property type="entry name" value="PEP-util_enz_mobile_dom"/>
</dbReference>
<feature type="domain" description="PEP-utilising enzyme C-terminal" evidence="16">
    <location>
        <begin position="467"/>
        <end position="783"/>
    </location>
</feature>
<dbReference type="NCBIfam" id="NF005057">
    <property type="entry name" value="PRK06464.1"/>
    <property type="match status" value="1"/>
</dbReference>